<dbReference type="InterPro" id="IPR004556">
    <property type="entry name" value="HemK-like"/>
</dbReference>
<evidence type="ECO:0000313" key="6">
    <source>
        <dbReference type="EMBL" id="HJE20308.1"/>
    </source>
</evidence>
<reference evidence="6" key="2">
    <citation type="submission" date="2021-09" db="EMBL/GenBank/DDBJ databases">
        <authorList>
            <person name="Gilroy R."/>
        </authorList>
    </citation>
    <scope>NUCLEOTIDE SEQUENCE</scope>
    <source>
        <strain evidence="6">6019</strain>
    </source>
</reference>
<protein>
    <submittedName>
        <fullName evidence="6">Peptide chain release factor N(5)-glutamine methyltransferase</fullName>
        <ecNumber evidence="6">2.1.1.297</ecNumber>
    </submittedName>
</protein>
<dbReference type="InterPro" id="IPR002052">
    <property type="entry name" value="DNA_methylase_N6_adenine_CS"/>
</dbReference>
<evidence type="ECO:0000259" key="5">
    <source>
        <dbReference type="Pfam" id="PF17827"/>
    </source>
</evidence>
<accession>A0A921JCF6</accession>
<dbReference type="GO" id="GO:0003676">
    <property type="term" value="F:nucleic acid binding"/>
    <property type="evidence" value="ECO:0007669"/>
    <property type="project" value="InterPro"/>
</dbReference>
<dbReference type="NCBIfam" id="TIGR00536">
    <property type="entry name" value="hemK_fam"/>
    <property type="match status" value="1"/>
</dbReference>
<dbReference type="AlphaFoldDB" id="A0A921JCF6"/>
<evidence type="ECO:0000259" key="4">
    <source>
        <dbReference type="Pfam" id="PF13847"/>
    </source>
</evidence>
<evidence type="ECO:0000256" key="3">
    <source>
        <dbReference type="ARBA" id="ARBA00022691"/>
    </source>
</evidence>
<dbReference type="GO" id="GO:0102559">
    <property type="term" value="F:peptide chain release factor N(5)-glutamine methyltransferase activity"/>
    <property type="evidence" value="ECO:0007669"/>
    <property type="project" value="UniProtKB-EC"/>
</dbReference>
<comment type="caution">
    <text evidence="6">The sequence shown here is derived from an EMBL/GenBank/DDBJ whole genome shotgun (WGS) entry which is preliminary data.</text>
</comment>
<name>A0A921JCF6_9STAP</name>
<dbReference type="InterPro" id="IPR025714">
    <property type="entry name" value="Methyltranfer_dom"/>
</dbReference>
<gene>
    <name evidence="6" type="primary">prmC</name>
    <name evidence="6" type="ORF">K8V35_08145</name>
</gene>
<dbReference type="Gene3D" id="3.40.50.150">
    <property type="entry name" value="Vaccinia Virus protein VP39"/>
    <property type="match status" value="1"/>
</dbReference>
<dbReference type="PROSITE" id="PS00092">
    <property type="entry name" value="N6_MTASE"/>
    <property type="match status" value="1"/>
</dbReference>
<evidence type="ECO:0000313" key="7">
    <source>
        <dbReference type="Proteomes" id="UP000763505"/>
    </source>
</evidence>
<dbReference type="Gene3D" id="1.10.8.10">
    <property type="entry name" value="DNA helicase RuvA subunit, C-terminal domain"/>
    <property type="match status" value="1"/>
</dbReference>
<dbReference type="InterPro" id="IPR029063">
    <property type="entry name" value="SAM-dependent_MTases_sf"/>
</dbReference>
<dbReference type="Pfam" id="PF17827">
    <property type="entry name" value="PrmC_N"/>
    <property type="match status" value="1"/>
</dbReference>
<dbReference type="InterPro" id="IPR040758">
    <property type="entry name" value="PrmC_N"/>
</dbReference>
<dbReference type="SUPFAM" id="SSF53335">
    <property type="entry name" value="S-adenosyl-L-methionine-dependent methyltransferases"/>
    <property type="match status" value="1"/>
</dbReference>
<dbReference type="Pfam" id="PF13847">
    <property type="entry name" value="Methyltransf_31"/>
    <property type="match status" value="1"/>
</dbReference>
<dbReference type="InterPro" id="IPR019874">
    <property type="entry name" value="RF_methyltr_PrmC"/>
</dbReference>
<keyword evidence="2 6" id="KW-0808">Transferase</keyword>
<dbReference type="PANTHER" id="PTHR18895:SF74">
    <property type="entry name" value="MTRF1L RELEASE FACTOR GLUTAMINE METHYLTRANSFERASE"/>
    <property type="match status" value="1"/>
</dbReference>
<dbReference type="EMBL" id="DYYI01000089">
    <property type="protein sequence ID" value="HJE20308.1"/>
    <property type="molecule type" value="Genomic_DNA"/>
</dbReference>
<dbReference type="PANTHER" id="PTHR18895">
    <property type="entry name" value="HEMK METHYLTRANSFERASE"/>
    <property type="match status" value="1"/>
</dbReference>
<sequence>MQVSKQAAIFQAEKRLKESGLEPRVATLVFQDLFNVYQVAFTLALSEPISERDQAKYDAAIARVLTGEPYQYVVGFAHFYDAKFTVNPNVLIPRFETEELVDFILKRESNENLTIADIGTGTGAIGLTLAQHADNHVYMTDKFEAAIQVAKSNASMLNADKQQNVHFLVGDMFEPLIENNIKVDVLVSNPPYIAAYERDVMSADTQFEPQTALFAPEEGLYFYKQMVEQLERVLNPGGRVYFEIGYKQGDVLKNYIHGLHPNITVEVIKDINQNDRIIHFTWEAM</sequence>
<feature type="domain" description="Release factor glutamine methyltransferase N-terminal" evidence="5">
    <location>
        <begin position="10"/>
        <end position="75"/>
    </location>
</feature>
<dbReference type="NCBIfam" id="TIGR03534">
    <property type="entry name" value="RF_mod_PrmC"/>
    <property type="match status" value="1"/>
</dbReference>
<dbReference type="GO" id="GO:0032259">
    <property type="term" value="P:methylation"/>
    <property type="evidence" value="ECO:0007669"/>
    <property type="project" value="UniProtKB-KW"/>
</dbReference>
<dbReference type="InterPro" id="IPR050320">
    <property type="entry name" value="N5-glutamine_MTase"/>
</dbReference>
<organism evidence="6 7">
    <name type="scientific">Aliicoccus persicus</name>
    <dbReference type="NCBI Taxonomy" id="930138"/>
    <lineage>
        <taxon>Bacteria</taxon>
        <taxon>Bacillati</taxon>
        <taxon>Bacillota</taxon>
        <taxon>Bacilli</taxon>
        <taxon>Bacillales</taxon>
        <taxon>Staphylococcaceae</taxon>
        <taxon>Aliicoccus</taxon>
    </lineage>
</organism>
<feature type="domain" description="Methyltransferase" evidence="4">
    <location>
        <begin position="110"/>
        <end position="243"/>
    </location>
</feature>
<dbReference type="Proteomes" id="UP000763505">
    <property type="component" value="Unassembled WGS sequence"/>
</dbReference>
<proteinExistence type="predicted"/>
<evidence type="ECO:0000256" key="2">
    <source>
        <dbReference type="ARBA" id="ARBA00022679"/>
    </source>
</evidence>
<dbReference type="EC" id="2.1.1.297" evidence="6"/>
<dbReference type="CDD" id="cd02440">
    <property type="entry name" value="AdoMet_MTases"/>
    <property type="match status" value="1"/>
</dbReference>
<reference evidence="6" key="1">
    <citation type="journal article" date="2021" name="PeerJ">
        <title>Extensive microbial diversity within the chicken gut microbiome revealed by metagenomics and culture.</title>
        <authorList>
            <person name="Gilroy R."/>
            <person name="Ravi A."/>
            <person name="Getino M."/>
            <person name="Pursley I."/>
            <person name="Horton D.L."/>
            <person name="Alikhan N.F."/>
            <person name="Baker D."/>
            <person name="Gharbi K."/>
            <person name="Hall N."/>
            <person name="Watson M."/>
            <person name="Adriaenssens E.M."/>
            <person name="Foster-Nyarko E."/>
            <person name="Jarju S."/>
            <person name="Secka A."/>
            <person name="Antonio M."/>
            <person name="Oren A."/>
            <person name="Chaudhuri R.R."/>
            <person name="La Ragione R."/>
            <person name="Hildebrand F."/>
            <person name="Pallen M.J."/>
        </authorList>
    </citation>
    <scope>NUCLEOTIDE SEQUENCE</scope>
    <source>
        <strain evidence="6">6019</strain>
    </source>
</reference>
<evidence type="ECO:0000256" key="1">
    <source>
        <dbReference type="ARBA" id="ARBA00022603"/>
    </source>
</evidence>
<keyword evidence="3" id="KW-0949">S-adenosyl-L-methionine</keyword>
<keyword evidence="1 6" id="KW-0489">Methyltransferase</keyword>